<dbReference type="RefSeq" id="WP_013169037.1">
    <property type="nucleotide sequence ID" value="NC_014217.1"/>
</dbReference>
<evidence type="ECO:0000256" key="7">
    <source>
        <dbReference type="RuleBase" id="RU363032"/>
    </source>
</evidence>
<proteinExistence type="inferred from homology"/>
<keyword evidence="6 7" id="KW-0472">Membrane</keyword>
<comment type="subcellular location">
    <subcellularLocation>
        <location evidence="1 7">Cell membrane</location>
        <topology evidence="1 7">Multi-pass membrane protein</topology>
    </subcellularLocation>
</comment>
<dbReference type="OrthoDB" id="9805855at2"/>
<dbReference type="GO" id="GO:0071916">
    <property type="term" value="F:dipeptide transmembrane transporter activity"/>
    <property type="evidence" value="ECO:0007669"/>
    <property type="project" value="TreeGrafter"/>
</dbReference>
<comment type="similarity">
    <text evidence="7">Belongs to the binding-protein-dependent transport system permease family.</text>
</comment>
<accession>D7A2K7</accession>
<dbReference type="PANTHER" id="PTHR43163">
    <property type="entry name" value="DIPEPTIDE TRANSPORT SYSTEM PERMEASE PROTEIN DPPB-RELATED"/>
    <property type="match status" value="1"/>
</dbReference>
<evidence type="ECO:0000313" key="10">
    <source>
        <dbReference type="Proteomes" id="UP000006633"/>
    </source>
</evidence>
<dbReference type="eggNOG" id="COG0601">
    <property type="taxonomic scope" value="Bacteria"/>
</dbReference>
<evidence type="ECO:0000256" key="1">
    <source>
        <dbReference type="ARBA" id="ARBA00004651"/>
    </source>
</evidence>
<dbReference type="Gene3D" id="1.10.3720.10">
    <property type="entry name" value="MetI-like"/>
    <property type="match status" value="1"/>
</dbReference>
<evidence type="ECO:0000313" key="9">
    <source>
        <dbReference type="EMBL" id="ADH91537.1"/>
    </source>
</evidence>
<dbReference type="KEGG" id="sno:Snov_4271"/>
<dbReference type="Proteomes" id="UP000006633">
    <property type="component" value="Chromosome"/>
</dbReference>
<organism evidence="9 10">
    <name type="scientific">Ancylobacter novellus (strain ATCC 8093 / DSM 506 / JCM 20403 / CCM 1077 / IAM 12100 / NBRC 12443 / NCIMB 10456)</name>
    <name type="common">Starkeya novella</name>
    <dbReference type="NCBI Taxonomy" id="639283"/>
    <lineage>
        <taxon>Bacteria</taxon>
        <taxon>Pseudomonadati</taxon>
        <taxon>Pseudomonadota</taxon>
        <taxon>Alphaproteobacteria</taxon>
        <taxon>Hyphomicrobiales</taxon>
        <taxon>Xanthobacteraceae</taxon>
        <taxon>Ancylobacter</taxon>
    </lineage>
</organism>
<feature type="domain" description="ABC transmembrane type-1" evidence="8">
    <location>
        <begin position="112"/>
        <end position="342"/>
    </location>
</feature>
<dbReference type="EMBL" id="CP002026">
    <property type="protein sequence ID" value="ADH91537.1"/>
    <property type="molecule type" value="Genomic_DNA"/>
</dbReference>
<feature type="transmembrane region" description="Helical" evidence="7">
    <location>
        <begin position="118"/>
        <end position="139"/>
    </location>
</feature>
<reference evidence="9 10" key="1">
    <citation type="journal article" date="2012" name="Stand. Genomic Sci.">
        <title>Complete genome sequence of the facultatively chemolithoautotrophic and methylotrophic alpha Proteobacterium Starkeya novella type strain (ATCC 8093(T)).</title>
        <authorList>
            <person name="Kappler U."/>
            <person name="Davenport K."/>
            <person name="Beatson S."/>
            <person name="Lucas S."/>
            <person name="Lapidus A."/>
            <person name="Copeland A."/>
            <person name="Berry K.W."/>
            <person name="Glavina Del Rio T."/>
            <person name="Hammon N."/>
            <person name="Dalin E."/>
            <person name="Tice H."/>
            <person name="Pitluck S."/>
            <person name="Richardson P."/>
            <person name="Bruce D."/>
            <person name="Goodwin L.A."/>
            <person name="Han C."/>
            <person name="Tapia R."/>
            <person name="Detter J.C."/>
            <person name="Chang Y.J."/>
            <person name="Jeffries C.D."/>
            <person name="Land M."/>
            <person name="Hauser L."/>
            <person name="Kyrpides N.C."/>
            <person name="Goker M."/>
            <person name="Ivanova N."/>
            <person name="Klenk H.P."/>
            <person name="Woyke T."/>
        </authorList>
    </citation>
    <scope>NUCLEOTIDE SEQUENCE [LARGE SCALE GENOMIC DNA]</scope>
    <source>
        <strain evidence="10">ATCC 8093 / DSM 506 / JCM 20403 / CCM 1077 / IAM 12100 / NBRC 12443 / NCIMB 10456</strain>
    </source>
</reference>
<evidence type="ECO:0000256" key="5">
    <source>
        <dbReference type="ARBA" id="ARBA00022989"/>
    </source>
</evidence>
<evidence type="ECO:0000256" key="2">
    <source>
        <dbReference type="ARBA" id="ARBA00022448"/>
    </source>
</evidence>
<name>D7A2K7_ANCN5</name>
<sequence>MNAARAGLSRFWNPIPRPLRIVAARLAMLVPQMFGVMMVTFLLVRLLPGDPALLLLGNMATPETIAAFRERLGLDLPVWDQFLRYVWNAAHGDLGVSIFTSNPVVTDLMERAPATLELIGYAMILTILVGVTLAVISVVREGGAVDIGSRVYGLAAGAIPDFWIGLLLIYFFFYTLGWAPAPFGRIDTFVSPPPTVTGFYTIDSIIAGDPAAFFSSAGRLVLPVATLAIVNAGALMKMTKTVFSDVYRSDFIRHARASGLPERVIRRAALRNSLPPIITLVGFLVGFLLGAAVLVETIFAWGGLGQYAVQSVVNSDYPALQGFVLVAAAFILTVYTIVDILYELADPRIRV</sequence>
<protein>
    <submittedName>
        <fullName evidence="9">Binding-protein-dependent transport systems inner membrane component</fullName>
    </submittedName>
</protein>
<dbReference type="InterPro" id="IPR045621">
    <property type="entry name" value="BPD_transp_1_N"/>
</dbReference>
<evidence type="ECO:0000259" key="8">
    <source>
        <dbReference type="PROSITE" id="PS50928"/>
    </source>
</evidence>
<dbReference type="AlphaFoldDB" id="D7A2K7"/>
<evidence type="ECO:0000256" key="6">
    <source>
        <dbReference type="ARBA" id="ARBA00023136"/>
    </source>
</evidence>
<keyword evidence="4 7" id="KW-0812">Transmembrane</keyword>
<dbReference type="InterPro" id="IPR000515">
    <property type="entry name" value="MetI-like"/>
</dbReference>
<feature type="transmembrane region" description="Helical" evidence="7">
    <location>
        <begin position="151"/>
        <end position="173"/>
    </location>
</feature>
<dbReference type="STRING" id="639283.Snov_4271"/>
<dbReference type="CDD" id="cd06261">
    <property type="entry name" value="TM_PBP2"/>
    <property type="match status" value="1"/>
</dbReference>
<feature type="transmembrane region" description="Helical" evidence="7">
    <location>
        <begin position="21"/>
        <end position="44"/>
    </location>
</feature>
<feature type="transmembrane region" description="Helical" evidence="7">
    <location>
        <begin position="220"/>
        <end position="238"/>
    </location>
</feature>
<keyword evidence="3" id="KW-1003">Cell membrane</keyword>
<feature type="transmembrane region" description="Helical" evidence="7">
    <location>
        <begin position="277"/>
        <end position="302"/>
    </location>
</feature>
<dbReference type="Pfam" id="PF00528">
    <property type="entry name" value="BPD_transp_1"/>
    <property type="match status" value="1"/>
</dbReference>
<dbReference type="Pfam" id="PF19300">
    <property type="entry name" value="BPD_transp_1_N"/>
    <property type="match status" value="1"/>
</dbReference>
<feature type="transmembrane region" description="Helical" evidence="7">
    <location>
        <begin position="322"/>
        <end position="342"/>
    </location>
</feature>
<keyword evidence="5 7" id="KW-1133">Transmembrane helix</keyword>
<dbReference type="SUPFAM" id="SSF161098">
    <property type="entry name" value="MetI-like"/>
    <property type="match status" value="1"/>
</dbReference>
<evidence type="ECO:0000256" key="3">
    <source>
        <dbReference type="ARBA" id="ARBA00022475"/>
    </source>
</evidence>
<keyword evidence="2 7" id="KW-0813">Transport</keyword>
<evidence type="ECO:0000256" key="4">
    <source>
        <dbReference type="ARBA" id="ARBA00022692"/>
    </source>
</evidence>
<dbReference type="GO" id="GO:0005886">
    <property type="term" value="C:plasma membrane"/>
    <property type="evidence" value="ECO:0007669"/>
    <property type="project" value="UniProtKB-SubCell"/>
</dbReference>
<dbReference type="PANTHER" id="PTHR43163:SF6">
    <property type="entry name" value="DIPEPTIDE TRANSPORT SYSTEM PERMEASE PROTEIN DPPB-RELATED"/>
    <property type="match status" value="1"/>
</dbReference>
<keyword evidence="10" id="KW-1185">Reference proteome</keyword>
<dbReference type="PROSITE" id="PS50928">
    <property type="entry name" value="ABC_TM1"/>
    <property type="match status" value="1"/>
</dbReference>
<gene>
    <name evidence="9" type="ordered locus">Snov_4271</name>
</gene>
<dbReference type="HOGENOM" id="CLU_036879_0_3_5"/>
<dbReference type="InterPro" id="IPR035906">
    <property type="entry name" value="MetI-like_sf"/>
</dbReference>